<reference evidence="1" key="1">
    <citation type="submission" date="2016-04" db="EMBL/GenBank/DDBJ databases">
        <authorList>
            <person name="Evans L.H."/>
            <person name="Alamgir A."/>
            <person name="Owens N."/>
            <person name="Weber N.D."/>
            <person name="Virtaneva K."/>
            <person name="Barbian K."/>
            <person name="Babar A."/>
            <person name="Rosenke K."/>
        </authorList>
    </citation>
    <scope>NUCLEOTIDE SEQUENCE</scope>
    <source>
        <strain evidence="1">86</strain>
    </source>
</reference>
<organism evidence="1">
    <name type="scientific">uncultured Eubacteriales bacterium</name>
    <dbReference type="NCBI Taxonomy" id="172733"/>
    <lineage>
        <taxon>Bacteria</taxon>
        <taxon>Bacillati</taxon>
        <taxon>Bacillota</taxon>
        <taxon>Clostridia</taxon>
        <taxon>Eubacteriales</taxon>
        <taxon>environmental samples</taxon>
    </lineage>
</organism>
<gene>
    <name evidence="1" type="ORF">KL86CLO1_11629</name>
</gene>
<proteinExistence type="predicted"/>
<name>A0A212JSK2_9FIRM</name>
<dbReference type="EMBL" id="FLUN01000001">
    <property type="protein sequence ID" value="SBW02328.1"/>
    <property type="molecule type" value="Genomic_DNA"/>
</dbReference>
<dbReference type="AlphaFoldDB" id="A0A212JSK2"/>
<evidence type="ECO:0000313" key="1">
    <source>
        <dbReference type="EMBL" id="SBW02328.1"/>
    </source>
</evidence>
<sequence>MARVFAASIEHQAGLRGTCAGVCVPTCTTSQQVTGWGHGVAEKRVGVNSGGVGVFTQPNDTMQKDANNDAIWEKEAWYEPHSR</sequence>
<protein>
    <submittedName>
        <fullName evidence="1">Uncharacterized protein</fullName>
    </submittedName>
</protein>
<accession>A0A212JSK2</accession>